<proteinExistence type="predicted"/>
<evidence type="ECO:0000313" key="4">
    <source>
        <dbReference type="Proteomes" id="UP000627838"/>
    </source>
</evidence>
<dbReference type="EMBL" id="JADBDZ010000001">
    <property type="protein sequence ID" value="MBE1534688.1"/>
    <property type="molecule type" value="Genomic_DNA"/>
</dbReference>
<comment type="caution">
    <text evidence="3">The sequence shown here is derived from an EMBL/GenBank/DDBJ whole genome shotgun (WGS) entry which is preliminary data.</text>
</comment>
<feature type="transmembrane region" description="Helical" evidence="2">
    <location>
        <begin position="124"/>
        <end position="145"/>
    </location>
</feature>
<evidence type="ECO:0000256" key="1">
    <source>
        <dbReference type="SAM" id="MobiDB-lite"/>
    </source>
</evidence>
<protein>
    <submittedName>
        <fullName evidence="3">Uncharacterized protein</fullName>
    </submittedName>
</protein>
<keyword evidence="2" id="KW-0472">Membrane</keyword>
<feature type="transmembrane region" description="Helical" evidence="2">
    <location>
        <begin position="54"/>
        <end position="77"/>
    </location>
</feature>
<gene>
    <name evidence="3" type="ORF">H4W34_004521</name>
</gene>
<evidence type="ECO:0000313" key="3">
    <source>
        <dbReference type="EMBL" id="MBE1534688.1"/>
    </source>
</evidence>
<reference evidence="3 4" key="1">
    <citation type="submission" date="2020-10" db="EMBL/GenBank/DDBJ databases">
        <title>Sequencing the genomes of 1000 actinobacteria strains.</title>
        <authorList>
            <person name="Klenk H.-P."/>
        </authorList>
    </citation>
    <scope>NUCLEOTIDE SEQUENCE [LARGE SCALE GENOMIC DNA]</scope>
    <source>
        <strain evidence="3 4">DSM 46744</strain>
    </source>
</reference>
<feature type="transmembrane region" description="Helical" evidence="2">
    <location>
        <begin position="165"/>
        <end position="187"/>
    </location>
</feature>
<feature type="transmembrane region" description="Helical" evidence="2">
    <location>
        <begin position="97"/>
        <end position="115"/>
    </location>
</feature>
<organism evidence="3 4">
    <name type="scientific">Actinomadura algeriensis</name>
    <dbReference type="NCBI Taxonomy" id="1679523"/>
    <lineage>
        <taxon>Bacteria</taxon>
        <taxon>Bacillati</taxon>
        <taxon>Actinomycetota</taxon>
        <taxon>Actinomycetes</taxon>
        <taxon>Streptosporangiales</taxon>
        <taxon>Thermomonosporaceae</taxon>
        <taxon>Actinomadura</taxon>
    </lineage>
</organism>
<feature type="compositionally biased region" description="Basic and acidic residues" evidence="1">
    <location>
        <begin position="1"/>
        <end position="15"/>
    </location>
</feature>
<feature type="region of interest" description="Disordered" evidence="1">
    <location>
        <begin position="1"/>
        <end position="28"/>
    </location>
</feature>
<keyword evidence="2" id="KW-1133">Transmembrane helix</keyword>
<dbReference type="Proteomes" id="UP000627838">
    <property type="component" value="Unassembled WGS sequence"/>
</dbReference>
<keyword evidence="2" id="KW-0812">Transmembrane</keyword>
<sequence length="191" mass="20638">MGRRGRELERHRAHDPLTPASQSRDGGAGPFADMIGPLRRQGAKPVLFSISESVWWLIAITATAIFMVGMHVVLTGMNVSDDDTREAPARGAKSRKAFYALAPLLSAVVLGMNLLRPEPSAEILFLYSVAYVAIPVALLPIRGRLVRAYVAHRRDPGAAPEPDRLVTAWIIGFLTVVLIAATVALMAGKYA</sequence>
<evidence type="ECO:0000256" key="2">
    <source>
        <dbReference type="SAM" id="Phobius"/>
    </source>
</evidence>
<keyword evidence="4" id="KW-1185">Reference proteome</keyword>
<name>A0ABR9JW25_9ACTN</name>
<dbReference type="RefSeq" id="WP_192761030.1">
    <property type="nucleotide sequence ID" value="NZ_JADBDZ010000001.1"/>
</dbReference>
<accession>A0ABR9JW25</accession>